<name>A0A3L8PR69_9GAMM</name>
<keyword evidence="2" id="KW-0472">Membrane</keyword>
<proteinExistence type="predicted"/>
<feature type="compositionally biased region" description="Polar residues" evidence="1">
    <location>
        <begin position="458"/>
        <end position="471"/>
    </location>
</feature>
<keyword evidence="4" id="KW-1185">Reference proteome</keyword>
<keyword evidence="2" id="KW-1133">Transmembrane helix</keyword>
<reference evidence="3 4" key="1">
    <citation type="submission" date="2018-09" db="EMBL/GenBank/DDBJ databases">
        <title>Phylogeny of the Shewanellaceae, and recommendation for two new genera, Pseudoshewanella and Parashewanella.</title>
        <authorList>
            <person name="Wang G."/>
        </authorList>
    </citation>
    <scope>NUCLEOTIDE SEQUENCE [LARGE SCALE GENOMIC DNA]</scope>
    <source>
        <strain evidence="3 4">C51</strain>
    </source>
</reference>
<dbReference type="EMBL" id="QZEI01000125">
    <property type="protein sequence ID" value="RLV57877.1"/>
    <property type="molecule type" value="Genomic_DNA"/>
</dbReference>
<sequence length="607" mass="64448">MSMSILPFSSALGLANKLEDTANQVYQHLPSAETTLSASIAIGAGLATGGIGAAGIGLGYCLIAQQSGKLVQFFEKKGTNLLTESTRNNPSVQFAVKATSTLVQAGAMSTLSPSGYVAGTLKAAAGLIGGQIAAKASDTVMEDMNVPKESLVRRGTNVVFGAMGAYAASQVADGAMDYISRRIPAMPEATNAGQDADMVIDADGDGDAPQEPLIKRHVESPNLKDNLQPKRMAMRELLRVDSEAVPRPAHRNHRQAPSQNDNSSCLSTNETTAFCEDLNTHTWNGHLIGQTPENIEMLGEKVYATANAGASETCRLLSTGTVQSELARVFDVDCSEIIKCNNSISYGVRIKNTCQNNVYFKSSICAYTPNQFPLPTACQGSVPFCKATTPVEEEPLSECLTSTLLPDSTTPLPDSTTPLPDSTTQLPDSTTPLPDSTTPLPDSTFSSEAFISDLPQRSIDQSTGQSETTPKPSLETKLVGGVNGGAIAGGVLGTVIVVITVGFTVTGTIICYVKREAIKALIAKYRKQGVKINEHQAKEVIRQVTLQAAKQQHPEILDESGSNGEYQSLVRIDISSQIATLDLKEIEPDKEQRPEIAVIIEDDSEPA</sequence>
<evidence type="ECO:0000313" key="4">
    <source>
        <dbReference type="Proteomes" id="UP000281474"/>
    </source>
</evidence>
<dbReference type="AlphaFoldDB" id="A0A3L8PR69"/>
<accession>A0A3L8PR69</accession>
<organism evidence="3 4">
    <name type="scientific">Parashewanella curva</name>
    <dbReference type="NCBI Taxonomy" id="2338552"/>
    <lineage>
        <taxon>Bacteria</taxon>
        <taxon>Pseudomonadati</taxon>
        <taxon>Pseudomonadota</taxon>
        <taxon>Gammaproteobacteria</taxon>
        <taxon>Alteromonadales</taxon>
        <taxon>Shewanellaceae</taxon>
        <taxon>Parashewanella</taxon>
    </lineage>
</organism>
<keyword evidence="2" id="KW-0812">Transmembrane</keyword>
<evidence type="ECO:0000256" key="2">
    <source>
        <dbReference type="SAM" id="Phobius"/>
    </source>
</evidence>
<feature type="compositionally biased region" description="Low complexity" evidence="1">
    <location>
        <begin position="403"/>
        <end position="447"/>
    </location>
</feature>
<dbReference type="Proteomes" id="UP000281474">
    <property type="component" value="Unassembled WGS sequence"/>
</dbReference>
<evidence type="ECO:0000313" key="3">
    <source>
        <dbReference type="EMBL" id="RLV57877.1"/>
    </source>
</evidence>
<feature type="transmembrane region" description="Helical" evidence="2">
    <location>
        <begin position="486"/>
        <end position="513"/>
    </location>
</feature>
<gene>
    <name evidence="3" type="ORF">D5018_20230</name>
</gene>
<feature type="region of interest" description="Disordered" evidence="1">
    <location>
        <begin position="245"/>
        <end position="266"/>
    </location>
</feature>
<dbReference type="RefSeq" id="WP_121840791.1">
    <property type="nucleotide sequence ID" value="NZ_ML014874.1"/>
</dbReference>
<feature type="region of interest" description="Disordered" evidence="1">
    <location>
        <begin position="403"/>
        <end position="476"/>
    </location>
</feature>
<protein>
    <submittedName>
        <fullName evidence="3">Uncharacterized protein</fullName>
    </submittedName>
</protein>
<evidence type="ECO:0000256" key="1">
    <source>
        <dbReference type="SAM" id="MobiDB-lite"/>
    </source>
</evidence>
<feature type="compositionally biased region" description="Polar residues" evidence="1">
    <location>
        <begin position="255"/>
        <end position="266"/>
    </location>
</feature>
<comment type="caution">
    <text evidence="3">The sequence shown here is derived from an EMBL/GenBank/DDBJ whole genome shotgun (WGS) entry which is preliminary data.</text>
</comment>